<keyword evidence="2 5" id="KW-0808">Transferase</keyword>
<proteinExistence type="inferred from homology"/>
<dbReference type="InterPro" id="IPR050362">
    <property type="entry name" value="Cation-dep_OMT"/>
</dbReference>
<keyword evidence="6" id="KW-1185">Reference proteome</keyword>
<evidence type="ECO:0000256" key="4">
    <source>
        <dbReference type="ARBA" id="ARBA00023453"/>
    </source>
</evidence>
<dbReference type="GeneID" id="54481871"/>
<dbReference type="InterPro" id="IPR002935">
    <property type="entry name" value="SAM_O-MeTrfase"/>
</dbReference>
<dbReference type="EMBL" id="ML996570">
    <property type="protein sequence ID" value="KAF2758967.1"/>
    <property type="molecule type" value="Genomic_DNA"/>
</dbReference>
<name>A0A6A6WBI8_9PEZI</name>
<accession>A0A6A6WBI8</accession>
<dbReference type="SUPFAM" id="SSF53335">
    <property type="entry name" value="S-adenosyl-L-methionine-dependent methyltransferases"/>
    <property type="match status" value="1"/>
</dbReference>
<dbReference type="GO" id="GO:0032259">
    <property type="term" value="P:methylation"/>
    <property type="evidence" value="ECO:0007669"/>
    <property type="project" value="UniProtKB-KW"/>
</dbReference>
<dbReference type="InterPro" id="IPR029063">
    <property type="entry name" value="SAM-dependent_MTases_sf"/>
</dbReference>
<dbReference type="PANTHER" id="PTHR10509:SF14">
    <property type="entry name" value="CAFFEOYL-COA O-METHYLTRANSFERASE 3-RELATED"/>
    <property type="match status" value="1"/>
</dbReference>
<dbReference type="GO" id="GO:0008171">
    <property type="term" value="F:O-methyltransferase activity"/>
    <property type="evidence" value="ECO:0007669"/>
    <property type="project" value="InterPro"/>
</dbReference>
<evidence type="ECO:0000256" key="3">
    <source>
        <dbReference type="ARBA" id="ARBA00022691"/>
    </source>
</evidence>
<dbReference type="AlphaFoldDB" id="A0A6A6WBI8"/>
<keyword evidence="1 5" id="KW-0489">Methyltransferase</keyword>
<comment type="similarity">
    <text evidence="4">Belongs to the class I-like SAM-binding methyltransferase superfamily. Cation-dependent O-methyltransferase family.</text>
</comment>
<organism evidence="5 6">
    <name type="scientific">Pseudovirgaria hyperparasitica</name>
    <dbReference type="NCBI Taxonomy" id="470096"/>
    <lineage>
        <taxon>Eukaryota</taxon>
        <taxon>Fungi</taxon>
        <taxon>Dikarya</taxon>
        <taxon>Ascomycota</taxon>
        <taxon>Pezizomycotina</taxon>
        <taxon>Dothideomycetes</taxon>
        <taxon>Dothideomycetes incertae sedis</taxon>
        <taxon>Acrospermales</taxon>
        <taxon>Acrospermaceae</taxon>
        <taxon>Pseudovirgaria</taxon>
    </lineage>
</organism>
<evidence type="ECO:0000313" key="6">
    <source>
        <dbReference type="Proteomes" id="UP000799437"/>
    </source>
</evidence>
<dbReference type="PROSITE" id="PS51682">
    <property type="entry name" value="SAM_OMT_I"/>
    <property type="match status" value="1"/>
</dbReference>
<dbReference type="PANTHER" id="PTHR10509">
    <property type="entry name" value="O-METHYLTRANSFERASE-RELATED"/>
    <property type="match status" value="1"/>
</dbReference>
<dbReference type="Proteomes" id="UP000799437">
    <property type="component" value="Unassembled WGS sequence"/>
</dbReference>
<reference evidence="5" key="1">
    <citation type="journal article" date="2020" name="Stud. Mycol.">
        <title>101 Dothideomycetes genomes: a test case for predicting lifestyles and emergence of pathogens.</title>
        <authorList>
            <person name="Haridas S."/>
            <person name="Albert R."/>
            <person name="Binder M."/>
            <person name="Bloem J."/>
            <person name="Labutti K."/>
            <person name="Salamov A."/>
            <person name="Andreopoulos B."/>
            <person name="Baker S."/>
            <person name="Barry K."/>
            <person name="Bills G."/>
            <person name="Bluhm B."/>
            <person name="Cannon C."/>
            <person name="Castanera R."/>
            <person name="Culley D."/>
            <person name="Daum C."/>
            <person name="Ezra D."/>
            <person name="Gonzalez J."/>
            <person name="Henrissat B."/>
            <person name="Kuo A."/>
            <person name="Liang C."/>
            <person name="Lipzen A."/>
            <person name="Lutzoni F."/>
            <person name="Magnuson J."/>
            <person name="Mondo S."/>
            <person name="Nolan M."/>
            <person name="Ohm R."/>
            <person name="Pangilinan J."/>
            <person name="Park H.-J."/>
            <person name="Ramirez L."/>
            <person name="Alfaro M."/>
            <person name="Sun H."/>
            <person name="Tritt A."/>
            <person name="Yoshinaga Y."/>
            <person name="Zwiers L.-H."/>
            <person name="Turgeon B."/>
            <person name="Goodwin S."/>
            <person name="Spatafora J."/>
            <person name="Crous P."/>
            <person name="Grigoriev I."/>
        </authorList>
    </citation>
    <scope>NUCLEOTIDE SEQUENCE</scope>
    <source>
        <strain evidence="5">CBS 121739</strain>
    </source>
</reference>
<dbReference type="RefSeq" id="XP_033601418.1">
    <property type="nucleotide sequence ID" value="XM_033740817.1"/>
</dbReference>
<evidence type="ECO:0000256" key="2">
    <source>
        <dbReference type="ARBA" id="ARBA00022679"/>
    </source>
</evidence>
<dbReference type="GO" id="GO:0008757">
    <property type="term" value="F:S-adenosylmethionine-dependent methyltransferase activity"/>
    <property type="evidence" value="ECO:0007669"/>
    <property type="project" value="TreeGrafter"/>
</dbReference>
<gene>
    <name evidence="5" type="ORF">EJ05DRAFT_327751</name>
</gene>
<evidence type="ECO:0000313" key="5">
    <source>
        <dbReference type="EMBL" id="KAF2758967.1"/>
    </source>
</evidence>
<sequence length="226" mass="24892">MLIDDVEYCSLSLHLSSDLAITMDSPYQNLLTHNKRLRNAISRAETEGIPAIQVSPAHGRQLSILCQLMQAKSVLEIGTLAGYSTIWLAESVPGIKVTSIDHNPKHRSIAEVNLRGLDNVDLRLGSALDILPDLQASGAVFDFVLIDADWENQHLYFDWAVKMTRKGGCIYVDNVVRKITEGVERKDPDPQSLIEQVKGDSRVTATLLSALGSRNVVDGYILALVK</sequence>
<protein>
    <submittedName>
        <fullName evidence="5">S-adenosyl-L-methionine-dependent methyltransferase</fullName>
    </submittedName>
</protein>
<dbReference type="Gene3D" id="3.40.50.150">
    <property type="entry name" value="Vaccinia Virus protein VP39"/>
    <property type="match status" value="1"/>
</dbReference>
<dbReference type="CDD" id="cd02440">
    <property type="entry name" value="AdoMet_MTases"/>
    <property type="match status" value="1"/>
</dbReference>
<dbReference type="Pfam" id="PF01596">
    <property type="entry name" value="Methyltransf_3"/>
    <property type="match status" value="1"/>
</dbReference>
<keyword evidence="3" id="KW-0949">S-adenosyl-L-methionine</keyword>
<dbReference type="OrthoDB" id="10251242at2759"/>
<evidence type="ECO:0000256" key="1">
    <source>
        <dbReference type="ARBA" id="ARBA00022603"/>
    </source>
</evidence>